<organism evidence="1 2">
    <name type="scientific">Xylaria flabelliformis</name>
    <dbReference type="NCBI Taxonomy" id="2512241"/>
    <lineage>
        <taxon>Eukaryota</taxon>
        <taxon>Fungi</taxon>
        <taxon>Dikarya</taxon>
        <taxon>Ascomycota</taxon>
        <taxon>Pezizomycotina</taxon>
        <taxon>Sordariomycetes</taxon>
        <taxon>Xylariomycetidae</taxon>
        <taxon>Xylariales</taxon>
        <taxon>Xylariaceae</taxon>
        <taxon>Xylaria</taxon>
    </lineage>
</organism>
<dbReference type="AlphaFoldDB" id="A0A553HNP3"/>
<sequence>MINDIALGPQNREVKQYLSRSTRDSVLGDLGKVLAPQIKGRGTLQSTFDKHCIKDSSSHRKYWTEESFFNHVRGSYSTNVISGATIALLWKSFYFYAYHPFPLDLHRDAQIDFDAFIRATLLIVSQCDELLGTRELDWYWRQDTAFFRKASFVRMFRSIAAPDHKSRSQQQVDMTSSLSDAMDVLVMIGPQFMHAMPSEPQLESVARKLFVEGPPVAGGQVVRREDLSALIRLLLRLRLKERIWGTRCHFGNLVEAESGEEYLTEVLVDTLTGDNSGQIVTFQQLTGAIDLIPNLLLRFQQLWAVLFQPSDAIDKTKPQVNEMELNSIGGIVSLFVPPIDDDSAGILRFNQRDTRLTLEATTQVSPDSLDTSMSRLSRGISDDSSAYVVIFTDDASTSNTVIGAFFPIPSKTTHMIFQIQPRFRILRWEKTELSRLNLIKPDAKASLSEFAASEGSLSSNNAPYWIGNPLEQGAGLWVDPNKGTATLINTVGGCYTEMPSVGGTSNTGENWDVTIQQARMHIFTVRGSGDRKG</sequence>
<dbReference type="Proteomes" id="UP000319160">
    <property type="component" value="Unassembled WGS sequence"/>
</dbReference>
<dbReference type="OrthoDB" id="5343429at2759"/>
<reference evidence="2" key="1">
    <citation type="submission" date="2019-06" db="EMBL/GenBank/DDBJ databases">
        <title>Draft genome sequence of the griseofulvin-producing fungus Xylaria cubensis strain G536.</title>
        <authorList>
            <person name="Mead M.E."/>
            <person name="Raja H.A."/>
            <person name="Steenwyk J.L."/>
            <person name="Knowles S.L."/>
            <person name="Oberlies N.H."/>
            <person name="Rokas A."/>
        </authorList>
    </citation>
    <scope>NUCLEOTIDE SEQUENCE [LARGE SCALE GENOMIC DNA]</scope>
    <source>
        <strain evidence="2">G536</strain>
    </source>
</reference>
<evidence type="ECO:0008006" key="3">
    <source>
        <dbReference type="Google" id="ProtNLM"/>
    </source>
</evidence>
<accession>A0A553HNP3</accession>
<gene>
    <name evidence="1" type="ORF">FHL15_009481</name>
</gene>
<proteinExistence type="predicted"/>
<evidence type="ECO:0000313" key="1">
    <source>
        <dbReference type="EMBL" id="TRX89572.1"/>
    </source>
</evidence>
<dbReference type="EMBL" id="VFLP01000065">
    <property type="protein sequence ID" value="TRX89572.1"/>
    <property type="molecule type" value="Genomic_DNA"/>
</dbReference>
<comment type="caution">
    <text evidence="1">The sequence shown here is derived from an EMBL/GenBank/DDBJ whole genome shotgun (WGS) entry which is preliminary data.</text>
</comment>
<protein>
    <recommendedName>
        <fullName evidence="3">TLDc domain-containing protein</fullName>
    </recommendedName>
</protein>
<name>A0A553HNP3_9PEZI</name>
<keyword evidence="2" id="KW-1185">Reference proteome</keyword>
<evidence type="ECO:0000313" key="2">
    <source>
        <dbReference type="Proteomes" id="UP000319160"/>
    </source>
</evidence>